<gene>
    <name evidence="3" type="ORF">CALVIDRAFT_459765</name>
</gene>
<feature type="non-terminal residue" evidence="3">
    <location>
        <position position="1"/>
    </location>
</feature>
<protein>
    <submittedName>
        <fullName evidence="3">Aldolase</fullName>
    </submittedName>
</protein>
<dbReference type="PIRSF" id="PIRSF001365">
    <property type="entry name" value="DHDPS"/>
    <property type="match status" value="1"/>
</dbReference>
<dbReference type="PANTHER" id="PTHR12128">
    <property type="entry name" value="DIHYDRODIPICOLINATE SYNTHASE"/>
    <property type="match status" value="1"/>
</dbReference>
<evidence type="ECO:0000313" key="3">
    <source>
        <dbReference type="EMBL" id="KZO90270.1"/>
    </source>
</evidence>
<dbReference type="Gene3D" id="3.20.20.70">
    <property type="entry name" value="Aldolase class I"/>
    <property type="match status" value="1"/>
</dbReference>
<dbReference type="GO" id="GO:0008840">
    <property type="term" value="F:4-hydroxy-tetrahydrodipicolinate synthase activity"/>
    <property type="evidence" value="ECO:0007669"/>
    <property type="project" value="TreeGrafter"/>
</dbReference>
<dbReference type="AlphaFoldDB" id="A0A167G7W1"/>
<evidence type="ECO:0000256" key="2">
    <source>
        <dbReference type="PIRSR" id="PIRSR001365-2"/>
    </source>
</evidence>
<name>A0A167G7W1_CALVF</name>
<evidence type="ECO:0000313" key="4">
    <source>
        <dbReference type="Proteomes" id="UP000076738"/>
    </source>
</evidence>
<dbReference type="STRING" id="1330018.A0A167G7W1"/>
<dbReference type="SMART" id="SM01130">
    <property type="entry name" value="DHDPS"/>
    <property type="match status" value="1"/>
</dbReference>
<dbReference type="CDD" id="cd00408">
    <property type="entry name" value="DHDPS-like"/>
    <property type="match status" value="1"/>
</dbReference>
<dbReference type="PANTHER" id="PTHR12128:SF66">
    <property type="entry name" value="4-HYDROXY-2-OXOGLUTARATE ALDOLASE, MITOCHONDRIAL"/>
    <property type="match status" value="1"/>
</dbReference>
<dbReference type="OrthoDB" id="191315at2759"/>
<dbReference type="InterPro" id="IPR002220">
    <property type="entry name" value="DapA-like"/>
</dbReference>
<dbReference type="Proteomes" id="UP000076738">
    <property type="component" value="Unassembled WGS sequence"/>
</dbReference>
<dbReference type="PRINTS" id="PR00146">
    <property type="entry name" value="DHPICSNTHASE"/>
</dbReference>
<feature type="binding site" evidence="2">
    <location>
        <position position="201"/>
    </location>
    <ligand>
        <name>pyruvate</name>
        <dbReference type="ChEBI" id="CHEBI:15361"/>
    </ligand>
</feature>
<reference evidence="3 4" key="1">
    <citation type="journal article" date="2016" name="Mol. Biol. Evol.">
        <title>Comparative Genomics of Early-Diverging Mushroom-Forming Fungi Provides Insights into the Origins of Lignocellulose Decay Capabilities.</title>
        <authorList>
            <person name="Nagy L.G."/>
            <person name="Riley R."/>
            <person name="Tritt A."/>
            <person name="Adam C."/>
            <person name="Daum C."/>
            <person name="Floudas D."/>
            <person name="Sun H."/>
            <person name="Yadav J.S."/>
            <person name="Pangilinan J."/>
            <person name="Larsson K.H."/>
            <person name="Matsuura K."/>
            <person name="Barry K."/>
            <person name="Labutti K."/>
            <person name="Kuo R."/>
            <person name="Ohm R.A."/>
            <person name="Bhattacharya S.S."/>
            <person name="Shirouzu T."/>
            <person name="Yoshinaga Y."/>
            <person name="Martin F.M."/>
            <person name="Grigoriev I.V."/>
            <person name="Hibbett D.S."/>
        </authorList>
    </citation>
    <scope>NUCLEOTIDE SEQUENCE [LARGE SCALE GENOMIC DNA]</scope>
    <source>
        <strain evidence="3 4">TUFC12733</strain>
    </source>
</reference>
<proteinExistence type="predicted"/>
<accession>A0A167G7W1</accession>
<keyword evidence="1" id="KW-0456">Lyase</keyword>
<organism evidence="3 4">
    <name type="scientific">Calocera viscosa (strain TUFC12733)</name>
    <dbReference type="NCBI Taxonomy" id="1330018"/>
    <lineage>
        <taxon>Eukaryota</taxon>
        <taxon>Fungi</taxon>
        <taxon>Dikarya</taxon>
        <taxon>Basidiomycota</taxon>
        <taxon>Agaricomycotina</taxon>
        <taxon>Dacrymycetes</taxon>
        <taxon>Dacrymycetales</taxon>
        <taxon>Dacrymycetaceae</taxon>
        <taxon>Calocera</taxon>
    </lineage>
</organism>
<dbReference type="InterPro" id="IPR013785">
    <property type="entry name" value="Aldolase_TIM"/>
</dbReference>
<dbReference type="Pfam" id="PF00701">
    <property type="entry name" value="DHDPS"/>
    <property type="match status" value="1"/>
</dbReference>
<evidence type="ECO:0000256" key="1">
    <source>
        <dbReference type="ARBA" id="ARBA00023239"/>
    </source>
</evidence>
<dbReference type="SUPFAM" id="SSF51569">
    <property type="entry name" value="Aldolase"/>
    <property type="match status" value="1"/>
</dbReference>
<feature type="non-terminal residue" evidence="3">
    <location>
        <position position="279"/>
    </location>
</feature>
<dbReference type="EMBL" id="KV417346">
    <property type="protein sequence ID" value="KZO90270.1"/>
    <property type="molecule type" value="Genomic_DNA"/>
</dbReference>
<keyword evidence="4" id="KW-1185">Reference proteome</keyword>
<sequence>GIYVPSLCFFKPGPKQELDIPAFSAHIVRLAQAGIAGLVLHSCIGEAHHLSRSERTHLLLSARQALDEADLSLPLVVGTGAASTWETIDLCEEAGALGAHFCLVDSPGEGELGDAALEGFYFDVADNSPLPLLLFPRPPTQFTLPLLQRLAQHPNIVGLLTPSPSLTASLSAQFPAKAFTPFCTRADELLPALVSGAQGGVLPLGNVCPEKLVRVWQCWKAGEVDSARRGMAPLARAGAIESAGVRGVRAALAQVHAYGGRSRLPLLDPGEREREAICR</sequence>